<dbReference type="Proteomes" id="UP000218067">
    <property type="component" value="Plasmid pShTP"/>
</dbReference>
<accession>A0A1B4YA26</accession>
<feature type="domain" description="Helicase ATP-binding" evidence="3">
    <location>
        <begin position="873"/>
        <end position="1151"/>
    </location>
</feature>
<feature type="coiled-coil region" evidence="1">
    <location>
        <begin position="1666"/>
        <end position="1717"/>
    </location>
</feature>
<evidence type="ECO:0000313" key="5">
    <source>
        <dbReference type="EMBL" id="BAV43905.1"/>
    </source>
</evidence>
<keyword evidence="5" id="KW-0808">Transferase</keyword>
<dbReference type="SUPFAM" id="SSF53335">
    <property type="entry name" value="S-adenosyl-L-methionine-dependent methyltransferases"/>
    <property type="match status" value="1"/>
</dbReference>
<dbReference type="PRINTS" id="PR00507">
    <property type="entry name" value="N12N6MTFRASE"/>
</dbReference>
<gene>
    <name evidence="5" type="ORF">SHTP_p013</name>
</gene>
<feature type="domain" description="Helicase C-terminal" evidence="4">
    <location>
        <begin position="1330"/>
        <end position="1420"/>
    </location>
</feature>
<dbReference type="GO" id="GO:0016787">
    <property type="term" value="F:hydrolase activity"/>
    <property type="evidence" value="ECO:0007669"/>
    <property type="project" value="InterPro"/>
</dbReference>
<keyword evidence="1" id="KW-0175">Coiled coil</keyword>
<dbReference type="RefSeq" id="WP_096372689.1">
    <property type="nucleotide sequence ID" value="NZ_AP017625.1"/>
</dbReference>
<dbReference type="PANTHER" id="PTHR41313">
    <property type="entry name" value="ADENINE-SPECIFIC METHYLTRANSFERASE"/>
    <property type="match status" value="1"/>
</dbReference>
<dbReference type="InterPro" id="IPR014001">
    <property type="entry name" value="Helicase_ATP-bd"/>
</dbReference>
<sequence length="1790" mass="197339">MSPATTTPAAGSQHPHDPTAATAEQPAKPGEQFRSVTDFAASTEILVPSGPKARARANLAAIELVNTLHDAQRPATLPGQRILAAWSGWGALPAVFDPRNNTFAAERSQLATLLTPEQYRHAHASILTAHYTDPAIAAVIWQALGAAGFAGGRVLEPGCGSGTFIAHAPPNATMIGVEADDITATIAALLYPSAQVRHEGFETTRVPDASFAAAIGNVPFGKYALTDPTHNPRRHSIHNHFIIKSLNLVAPGGYVAVLTSRYTMDSARPTARQDIASQADLIAALRLPSQAFTRVAATHVVTDLLIFRRRTPSAATTVDTLDWINTEPIAMGDPNNSTEEHQIPINSYFAANPHRVLGAMELGRGLHGTSGLVVTGASGHQLADQLHQQLHPLIAAVVARGHGLTARPADLTACAPTAFTPGLRTHETTETEPPPYSLRYNAATDSIDYWTGSRWEPNKTPRTLIEETKELIVLRDVATQLIAAQRDNNPKSERDQLRAHLNTLYDNYLHKRGPLNRFEWIRRNATEALHDKRIAKLENAWRQDEGMPGRPYDGPIPDELAQKWEPQAWEPSEPFKKHRHLEGGMRYDPGWAEVSALEIFDDATQAARKAPIFTADLLTAEVERSSVDTPEEALAISIERTRGVDINLISALLDTNADHAHALLDGLVYPSLTNPDELVPATTALSGNVRAKLAAAIEAADTNAVYEPYVHALREVQPQQRQAEAITVRPGAPWIPATIIAAFAEQTFGITDVVAEHIGGHWTVDVAGYQRHGRLMTDEWGLARRRFDAVSLLETVCNSKAVVIRDDESGDLDTQATIAAQAKCAKITEEFTRWLWSDDQRRDTLVAEYNRRFNCLRAPVYDGTHLQLPGLSDHFTPHPYQRHAVARIINEPATLLDHVVGAGKTGSMVMAATELRRLGLVRQPWIVVPNHIIEQVGREAKQWYPAARVLLGSAATTAEGRRRFVAQSAASDWDIVVVPQSAFKKINVSDDTRAAYIEDELDQLRTQLENSDVERTQKAIMRAIKTTDERLQKLLAPGAKDAGLRFEQTGCDYLFIDEAHMYKNKRRLCNIAELSYTESADRAEDLALKLDILRCRRHDEARARGIADHEVVERVATFATGTPIANSLGELWVMQQYLRPDLLKQAGVHHIDDWAAAFTTTHSTIEVNATGTKLRPITRVGKYANLPELLALTDAYTDTVTRDQVPAALPELRTGTRHIISLQPETEVVDFIADLGWRADHLDPRKPRLDNILKISSDGRRASLDPRLVHLGAPQHGRAAEVASQAIRIHRRHADRQYRDPDTEELQPLRGGLQIMFCDLGTPSTDPNQFTIYQAIKDELVARGMPETKVRFVHEARNATQLKALFAQCNRGEVSVLIGSTEKMGTGTNMQARLTALHHVDVPWRPSDLEQREGRIMRQGNQNSVVDILIYVAQASYDTVIWQKVQAKALFIDQMRRREVADTEIEDLDGGDIGSAAAETKAVATGDPRYLRQVELDDSVRRLTALQRAHQQSARNRDYQVRSLENAIPAKQTEIDQLTPVAHSATAHTDATHRITIGADTFTDRPAAAAAISAQCRRAYIAGKDRGASRYDPLGVSINGIEVLAARDLTHDMLILRLAVPCRTTELEATELLADAYQPGGDSATPKQLGLLRRLENLYTGLPEHLRRLQLQQHRQQSELDDLLANPPGPFQDISTLEAQQAELAALTLELQMAAESPQAQAKAAAAKQRLQARGLKPGWSLLLNPTPALLEELGYPNANALRKTLRARERIALERQHQQHNLSGPGHEL</sequence>
<dbReference type="GO" id="GO:0005524">
    <property type="term" value="F:ATP binding"/>
    <property type="evidence" value="ECO:0007669"/>
    <property type="project" value="InterPro"/>
</dbReference>
<evidence type="ECO:0000256" key="1">
    <source>
        <dbReference type="SAM" id="Coils"/>
    </source>
</evidence>
<dbReference type="GO" id="GO:0008168">
    <property type="term" value="F:methyltransferase activity"/>
    <property type="evidence" value="ECO:0007669"/>
    <property type="project" value="UniProtKB-KW"/>
</dbReference>
<dbReference type="SMART" id="SM00490">
    <property type="entry name" value="HELICc"/>
    <property type="match status" value="1"/>
</dbReference>
<dbReference type="SUPFAM" id="SSF52540">
    <property type="entry name" value="P-loop containing nucleoside triphosphate hydrolases"/>
    <property type="match status" value="2"/>
</dbReference>
<dbReference type="InterPro" id="IPR006935">
    <property type="entry name" value="Helicase/UvrB_N"/>
</dbReference>
<dbReference type="InterPro" id="IPR001650">
    <property type="entry name" value="Helicase_C-like"/>
</dbReference>
<dbReference type="Pfam" id="PF00271">
    <property type="entry name" value="Helicase_C"/>
    <property type="match status" value="1"/>
</dbReference>
<dbReference type="GeneID" id="93439619"/>
<dbReference type="InterPro" id="IPR052933">
    <property type="entry name" value="DNA_Protect_Modify"/>
</dbReference>
<dbReference type="CDD" id="cd02440">
    <property type="entry name" value="AdoMet_MTases"/>
    <property type="match status" value="1"/>
</dbReference>
<dbReference type="PANTHER" id="PTHR41313:SF1">
    <property type="entry name" value="DNA METHYLASE ADENINE-SPECIFIC DOMAIN-CONTAINING PROTEIN"/>
    <property type="match status" value="1"/>
</dbReference>
<dbReference type="InterPro" id="IPR029063">
    <property type="entry name" value="SAM-dependent_MTases_sf"/>
</dbReference>
<feature type="compositionally biased region" description="Polar residues" evidence="2">
    <location>
        <begin position="1"/>
        <end position="10"/>
    </location>
</feature>
<reference evidence="5 6" key="1">
    <citation type="submission" date="2016-08" db="EMBL/GenBank/DDBJ databases">
        <title>Complete genome sequence of Mycobacterium shinshuense, a subspecies of M. ulcerans.</title>
        <authorList>
            <person name="Yoshida M."/>
            <person name="Ogura Y."/>
            <person name="Hayashi T."/>
            <person name="Hoshino Y."/>
        </authorList>
    </citation>
    <scope>NUCLEOTIDE SEQUENCE [LARGE SCALE GENOMIC DNA]</scope>
    <source>
        <strain evidence="6">ATCC 33728</strain>
        <plasmid evidence="6">Plasmid pshtp dna</plasmid>
    </source>
</reference>
<geneLocation type="plasmid" evidence="6">
    <name>pshtp dna</name>
</geneLocation>
<dbReference type="EMBL" id="AP017625">
    <property type="protein sequence ID" value="BAV43905.1"/>
    <property type="molecule type" value="Genomic_DNA"/>
</dbReference>
<dbReference type="GO" id="GO:0032259">
    <property type="term" value="P:methylation"/>
    <property type="evidence" value="ECO:0007669"/>
    <property type="project" value="UniProtKB-KW"/>
</dbReference>
<evidence type="ECO:0000313" key="6">
    <source>
        <dbReference type="Proteomes" id="UP000218067"/>
    </source>
</evidence>
<dbReference type="Gene3D" id="3.40.50.300">
    <property type="entry name" value="P-loop containing nucleotide triphosphate hydrolases"/>
    <property type="match status" value="2"/>
</dbReference>
<evidence type="ECO:0000256" key="2">
    <source>
        <dbReference type="SAM" id="MobiDB-lite"/>
    </source>
</evidence>
<dbReference type="SMART" id="SM00487">
    <property type="entry name" value="DEXDc"/>
    <property type="match status" value="1"/>
</dbReference>
<dbReference type="Pfam" id="PF04851">
    <property type="entry name" value="ResIII"/>
    <property type="match status" value="1"/>
</dbReference>
<evidence type="ECO:0000259" key="4">
    <source>
        <dbReference type="SMART" id="SM00490"/>
    </source>
</evidence>
<keyword evidence="5" id="KW-0489">Methyltransferase</keyword>
<proteinExistence type="predicted"/>
<name>A0A1B4YA26_MYCUL</name>
<dbReference type="InterPro" id="IPR027417">
    <property type="entry name" value="P-loop_NTPase"/>
</dbReference>
<evidence type="ECO:0000259" key="3">
    <source>
        <dbReference type="SMART" id="SM00487"/>
    </source>
</evidence>
<keyword evidence="5" id="KW-0614">Plasmid</keyword>
<organism evidence="5 6">
    <name type="scientific">Mycobacterium ulcerans subsp. shinshuense</name>
    <dbReference type="NCBI Taxonomy" id="1124626"/>
    <lineage>
        <taxon>Bacteria</taxon>
        <taxon>Bacillati</taxon>
        <taxon>Actinomycetota</taxon>
        <taxon>Actinomycetes</taxon>
        <taxon>Mycobacteriales</taxon>
        <taxon>Mycobacteriaceae</taxon>
        <taxon>Mycobacterium</taxon>
        <taxon>Mycobacterium ulcerans group</taxon>
    </lineage>
</organism>
<protein>
    <submittedName>
        <fullName evidence="5">DNA methylase</fullName>
    </submittedName>
</protein>
<dbReference type="Gene3D" id="3.40.50.150">
    <property type="entry name" value="Vaccinia Virus protein VP39"/>
    <property type="match status" value="1"/>
</dbReference>
<dbReference type="GO" id="GO:0003677">
    <property type="term" value="F:DNA binding"/>
    <property type="evidence" value="ECO:0007669"/>
    <property type="project" value="InterPro"/>
</dbReference>
<feature type="region of interest" description="Disordered" evidence="2">
    <location>
        <begin position="1"/>
        <end position="30"/>
    </location>
</feature>